<gene>
    <name evidence="2" type="ORF">E2C01_041040</name>
</gene>
<dbReference type="Proteomes" id="UP000324222">
    <property type="component" value="Unassembled WGS sequence"/>
</dbReference>
<dbReference type="AlphaFoldDB" id="A0A5B7FQT6"/>
<protein>
    <submittedName>
        <fullName evidence="2">Uncharacterized protein</fullName>
    </submittedName>
</protein>
<comment type="caution">
    <text evidence="2">The sequence shown here is derived from an EMBL/GenBank/DDBJ whole genome shotgun (WGS) entry which is preliminary data.</text>
</comment>
<evidence type="ECO:0000256" key="1">
    <source>
        <dbReference type="SAM" id="MobiDB-lite"/>
    </source>
</evidence>
<name>A0A5B7FQT6_PORTR</name>
<dbReference type="EMBL" id="VSRR010007660">
    <property type="protein sequence ID" value="MPC47298.1"/>
    <property type="molecule type" value="Genomic_DNA"/>
</dbReference>
<keyword evidence="3" id="KW-1185">Reference proteome</keyword>
<evidence type="ECO:0000313" key="2">
    <source>
        <dbReference type="EMBL" id="MPC47298.1"/>
    </source>
</evidence>
<reference evidence="2 3" key="1">
    <citation type="submission" date="2019-05" db="EMBL/GenBank/DDBJ databases">
        <title>Another draft genome of Portunus trituberculatus and its Hox gene families provides insights of decapod evolution.</title>
        <authorList>
            <person name="Jeong J.-H."/>
            <person name="Song I."/>
            <person name="Kim S."/>
            <person name="Choi T."/>
            <person name="Kim D."/>
            <person name="Ryu S."/>
            <person name="Kim W."/>
        </authorList>
    </citation>
    <scope>NUCLEOTIDE SEQUENCE [LARGE SCALE GENOMIC DNA]</scope>
    <source>
        <tissue evidence="2">Muscle</tissue>
    </source>
</reference>
<organism evidence="2 3">
    <name type="scientific">Portunus trituberculatus</name>
    <name type="common">Swimming crab</name>
    <name type="synonym">Neptunus trituberculatus</name>
    <dbReference type="NCBI Taxonomy" id="210409"/>
    <lineage>
        <taxon>Eukaryota</taxon>
        <taxon>Metazoa</taxon>
        <taxon>Ecdysozoa</taxon>
        <taxon>Arthropoda</taxon>
        <taxon>Crustacea</taxon>
        <taxon>Multicrustacea</taxon>
        <taxon>Malacostraca</taxon>
        <taxon>Eumalacostraca</taxon>
        <taxon>Eucarida</taxon>
        <taxon>Decapoda</taxon>
        <taxon>Pleocyemata</taxon>
        <taxon>Brachyura</taxon>
        <taxon>Eubrachyura</taxon>
        <taxon>Portunoidea</taxon>
        <taxon>Portunidae</taxon>
        <taxon>Portuninae</taxon>
        <taxon>Portunus</taxon>
    </lineage>
</organism>
<sequence>MRRGGLSVSATHVSGWRRGPNSCCGVYHVTVCIPDRAEEAKPEPSTHGNFTFVWRGSIIDLLDTTITTITTTVRDFTCQPLHDSTTTMTPPQHTPPPPPLPPPPIPYITSQNRPALPFLSQHEKRSWHVVHPDSASCTRTSLTPCPRLPSSALNTHLGANINDSKIPSPPLR</sequence>
<feature type="region of interest" description="Disordered" evidence="1">
    <location>
        <begin position="80"/>
        <end position="111"/>
    </location>
</feature>
<feature type="compositionally biased region" description="Pro residues" evidence="1">
    <location>
        <begin position="92"/>
        <end position="106"/>
    </location>
</feature>
<accession>A0A5B7FQT6</accession>
<feature type="region of interest" description="Disordered" evidence="1">
    <location>
        <begin position="152"/>
        <end position="172"/>
    </location>
</feature>
<evidence type="ECO:0000313" key="3">
    <source>
        <dbReference type="Proteomes" id="UP000324222"/>
    </source>
</evidence>
<proteinExistence type="predicted"/>